<dbReference type="AlphaFoldDB" id="A0A1M4XUI3"/>
<evidence type="ECO:0000259" key="1">
    <source>
        <dbReference type="Pfam" id="PF05598"/>
    </source>
</evidence>
<dbReference type="EMBL" id="FQVI01000009">
    <property type="protein sequence ID" value="SHE96902.1"/>
    <property type="molecule type" value="Genomic_DNA"/>
</dbReference>
<evidence type="ECO:0000313" key="2">
    <source>
        <dbReference type="EMBL" id="SHE96902.1"/>
    </source>
</evidence>
<dbReference type="Pfam" id="PF05598">
    <property type="entry name" value="DUF772"/>
    <property type="match status" value="1"/>
</dbReference>
<dbReference type="RefSeq" id="WP_139249483.1">
    <property type="nucleotide sequence ID" value="NZ_FQVI01000009.1"/>
</dbReference>
<dbReference type="InterPro" id="IPR008490">
    <property type="entry name" value="Transposase_InsH_N"/>
</dbReference>
<reference evidence="2 3" key="1">
    <citation type="submission" date="2016-11" db="EMBL/GenBank/DDBJ databases">
        <authorList>
            <person name="Jaros S."/>
            <person name="Januszkiewicz K."/>
            <person name="Wedrychowicz H."/>
        </authorList>
    </citation>
    <scope>NUCLEOTIDE SEQUENCE [LARGE SCALE GENOMIC DNA]</scope>
    <source>
        <strain evidence="2 3">DSM 17459</strain>
    </source>
</reference>
<feature type="non-terminal residue" evidence="2">
    <location>
        <position position="101"/>
    </location>
</feature>
<keyword evidence="3" id="KW-1185">Reference proteome</keyword>
<organism evidence="2 3">
    <name type="scientific">Lactonifactor longoviformis DSM 17459</name>
    <dbReference type="NCBI Taxonomy" id="1122155"/>
    <lineage>
        <taxon>Bacteria</taxon>
        <taxon>Bacillati</taxon>
        <taxon>Bacillota</taxon>
        <taxon>Clostridia</taxon>
        <taxon>Eubacteriales</taxon>
        <taxon>Clostridiaceae</taxon>
        <taxon>Lactonifactor</taxon>
    </lineage>
</organism>
<protein>
    <submittedName>
        <fullName evidence="2">Transposase domain</fullName>
    </submittedName>
</protein>
<feature type="domain" description="Transposase InsH N-terminal" evidence="1">
    <location>
        <begin position="29"/>
        <end position="98"/>
    </location>
</feature>
<evidence type="ECO:0000313" key="3">
    <source>
        <dbReference type="Proteomes" id="UP000184245"/>
    </source>
</evidence>
<accession>A0A1M4XUI3</accession>
<dbReference type="STRING" id="1122155.SAMN02745158_02135"/>
<gene>
    <name evidence="2" type="ORF">SAMN02745158_02135</name>
</gene>
<dbReference type="Proteomes" id="UP000184245">
    <property type="component" value="Unassembled WGS sequence"/>
</dbReference>
<name>A0A1M4XUI3_9CLOT</name>
<proteinExistence type="predicted"/>
<dbReference type="OrthoDB" id="9789070at2"/>
<sequence>MNNNTEKYYTAKQGRLPLFFSDCLDICDPVLAFDRIMEEIGIERYLRPEPSHKLGRPGYNRVNMLKTVLFGFMDTGYASLRELEDRCKVNIRYMYLMDHET</sequence>